<dbReference type="PROSITE" id="PS50054">
    <property type="entry name" value="TYR_PHOSPHATASE_DUAL"/>
    <property type="match status" value="1"/>
</dbReference>
<evidence type="ECO:0000256" key="3">
    <source>
        <dbReference type="ARBA" id="ARBA00022801"/>
    </source>
</evidence>
<dbReference type="SUPFAM" id="SSF52799">
    <property type="entry name" value="(Phosphotyrosine protein) phosphatases II"/>
    <property type="match status" value="2"/>
</dbReference>
<dbReference type="Proteomes" id="UP000636479">
    <property type="component" value="Unassembled WGS sequence"/>
</dbReference>
<dbReference type="GO" id="GO:0008138">
    <property type="term" value="F:protein tyrosine/serine/threonine phosphatase activity"/>
    <property type="evidence" value="ECO:0007669"/>
    <property type="project" value="TreeGrafter"/>
</dbReference>
<accession>A0A8H6W8C2</accession>
<reference evidence="7" key="1">
    <citation type="submission" date="2020-05" db="EMBL/GenBank/DDBJ databases">
        <title>Mycena genomes resolve the evolution of fungal bioluminescence.</title>
        <authorList>
            <person name="Tsai I.J."/>
        </authorList>
    </citation>
    <scope>NUCLEOTIDE SEQUENCE</scope>
    <source>
        <strain evidence="7">171206Taipei</strain>
    </source>
</reference>
<evidence type="ECO:0000313" key="8">
    <source>
        <dbReference type="Proteomes" id="UP000636479"/>
    </source>
</evidence>
<dbReference type="InterPro" id="IPR000387">
    <property type="entry name" value="Tyr_Pase_dom"/>
</dbReference>
<gene>
    <name evidence="7" type="ORF">MIND_00323200</name>
</gene>
<dbReference type="RefSeq" id="XP_037222974.1">
    <property type="nucleotide sequence ID" value="XM_037360089.1"/>
</dbReference>
<keyword evidence="4" id="KW-0904">Protein phosphatase</keyword>
<dbReference type="GeneID" id="59342605"/>
<dbReference type="Gene3D" id="3.90.190.10">
    <property type="entry name" value="Protein tyrosine phosphatase superfamily"/>
    <property type="match status" value="2"/>
</dbReference>
<dbReference type="GO" id="GO:0004725">
    <property type="term" value="F:protein tyrosine phosphatase activity"/>
    <property type="evidence" value="ECO:0007669"/>
    <property type="project" value="UniProtKB-EC"/>
</dbReference>
<evidence type="ECO:0000256" key="2">
    <source>
        <dbReference type="ARBA" id="ARBA00013064"/>
    </source>
</evidence>
<dbReference type="OrthoDB" id="10252009at2759"/>
<dbReference type="InterPro" id="IPR000340">
    <property type="entry name" value="Dual-sp_phosphatase_cat-dom"/>
</dbReference>
<keyword evidence="3" id="KW-0378">Hydrolase</keyword>
<feature type="domain" description="Tyrosine specific protein phosphatases" evidence="6">
    <location>
        <begin position="74"/>
        <end position="133"/>
    </location>
</feature>
<keyword evidence="8" id="KW-1185">Reference proteome</keyword>
<dbReference type="InterPro" id="IPR029021">
    <property type="entry name" value="Prot-tyrosine_phosphatase-like"/>
</dbReference>
<name>A0A8H6W8C2_9AGAR</name>
<evidence type="ECO:0000256" key="1">
    <source>
        <dbReference type="ARBA" id="ARBA00008601"/>
    </source>
</evidence>
<evidence type="ECO:0000259" key="5">
    <source>
        <dbReference type="PROSITE" id="PS50054"/>
    </source>
</evidence>
<dbReference type="SMART" id="SM00195">
    <property type="entry name" value="DSPc"/>
    <property type="match status" value="1"/>
</dbReference>
<dbReference type="PROSITE" id="PS50056">
    <property type="entry name" value="TYR_PHOSPHATASE_2"/>
    <property type="match status" value="1"/>
</dbReference>
<comment type="caution">
    <text evidence="7">The sequence shown here is derived from an EMBL/GenBank/DDBJ whole genome shotgun (WGS) entry which is preliminary data.</text>
</comment>
<dbReference type="Pfam" id="PF00782">
    <property type="entry name" value="DSPc"/>
    <property type="match status" value="1"/>
</dbReference>
<dbReference type="CDD" id="cd14498">
    <property type="entry name" value="DSP"/>
    <property type="match status" value="1"/>
</dbReference>
<protein>
    <recommendedName>
        <fullName evidence="2">protein-tyrosine-phosphatase</fullName>
        <ecNumber evidence="2">3.1.3.48</ecNumber>
    </recommendedName>
</protein>
<dbReference type="InterPro" id="IPR020422">
    <property type="entry name" value="TYR_PHOSPHATASE_DUAL_dom"/>
</dbReference>
<organism evidence="7 8">
    <name type="scientific">Mycena indigotica</name>
    <dbReference type="NCBI Taxonomy" id="2126181"/>
    <lineage>
        <taxon>Eukaryota</taxon>
        <taxon>Fungi</taxon>
        <taxon>Dikarya</taxon>
        <taxon>Basidiomycota</taxon>
        <taxon>Agaricomycotina</taxon>
        <taxon>Agaricomycetes</taxon>
        <taxon>Agaricomycetidae</taxon>
        <taxon>Agaricales</taxon>
        <taxon>Marasmiineae</taxon>
        <taxon>Mycenaceae</taxon>
        <taxon>Mycena</taxon>
    </lineage>
</organism>
<dbReference type="AlphaFoldDB" id="A0A8H6W8C2"/>
<dbReference type="EMBL" id="JACAZF010000003">
    <property type="protein sequence ID" value="KAF7309524.1"/>
    <property type="molecule type" value="Genomic_DNA"/>
</dbReference>
<evidence type="ECO:0000259" key="6">
    <source>
        <dbReference type="PROSITE" id="PS50056"/>
    </source>
</evidence>
<sequence length="377" mass="41398">MILSMEVASGMESFDPIIDERLFLGNLTAAESPRTMARLGITHIVSVCPDLVQAAAPINHLVIPIEDNDESNILQYLTNTCAFIHAAIRSGGKVFLHCVMGISRSATVVCAYLMFARRISAAGAIEFLRKCRPKSRPNYNFTRQLLVFSACEYQVASNKAPYRLWLQRQTFDIANGIRVVDAMRITDGLFLSFNLPSRLEQSSILLDHLGITHIVSINPDQVTSSPNPAALCSSRVHKHFIAPYTSKEALLLSLPLLCKFIETALQSPSSRVILHSMDETRAGLALCAYAMFSLKVGALEALALLQDCVPSFETEPSFLHQIELFASCQHIPTSRHPLVRAWVSGKPRSVVDVGTVSTPPKFTKTHPPLIPSMSVGA</sequence>
<dbReference type="EC" id="3.1.3.48" evidence="2"/>
<proteinExistence type="inferred from homology"/>
<evidence type="ECO:0000313" key="7">
    <source>
        <dbReference type="EMBL" id="KAF7309524.1"/>
    </source>
</evidence>
<dbReference type="InterPro" id="IPR016130">
    <property type="entry name" value="Tyr_Pase_AS"/>
</dbReference>
<feature type="domain" description="Tyrosine-protein phosphatase" evidence="5">
    <location>
        <begin position="13"/>
        <end position="154"/>
    </location>
</feature>
<dbReference type="PANTHER" id="PTHR45848">
    <property type="entry name" value="DUAL SPECIFICITY PROTEIN PHOSPHATASE 12 FAMILY MEMBER"/>
    <property type="match status" value="1"/>
</dbReference>
<evidence type="ECO:0000256" key="4">
    <source>
        <dbReference type="ARBA" id="ARBA00022912"/>
    </source>
</evidence>
<comment type="similarity">
    <text evidence="1">Belongs to the protein-tyrosine phosphatase family. Non-receptor class dual specificity subfamily.</text>
</comment>
<dbReference type="PROSITE" id="PS00383">
    <property type="entry name" value="TYR_PHOSPHATASE_1"/>
    <property type="match status" value="1"/>
</dbReference>
<dbReference type="PANTHER" id="PTHR45848:SF4">
    <property type="entry name" value="DUAL SPECIFICITY PROTEIN PHOSPHATASE 12"/>
    <property type="match status" value="1"/>
</dbReference>